<accession>A0A085M895</accession>
<dbReference type="SUPFAM" id="SSF69103">
    <property type="entry name" value="Arp2/3 complex 16 kDa subunit ARPC5"/>
    <property type="match status" value="1"/>
</dbReference>
<evidence type="ECO:0000256" key="9">
    <source>
        <dbReference type="ARBA" id="ARBA00035367"/>
    </source>
</evidence>
<dbReference type="PROSITE" id="PS00783">
    <property type="entry name" value="RIBOSOMAL_L13"/>
    <property type="match status" value="1"/>
</dbReference>
<dbReference type="InterPro" id="IPR036743">
    <property type="entry name" value="ARPC5_sf"/>
</dbReference>
<proteinExistence type="inferred from homology"/>
<comment type="similarity">
    <text evidence="3 12">Belongs to the universal ribosomal protein uL13 family.</text>
</comment>
<keyword evidence="4" id="KW-0963">Cytoplasm</keyword>
<evidence type="ECO:0000313" key="14">
    <source>
        <dbReference type="Proteomes" id="UP000030764"/>
    </source>
</evidence>
<evidence type="ECO:0000256" key="5">
    <source>
        <dbReference type="ARBA" id="ARBA00022980"/>
    </source>
</evidence>
<dbReference type="GO" id="GO:0005885">
    <property type="term" value="C:Arp2/3 protein complex"/>
    <property type="evidence" value="ECO:0007669"/>
    <property type="project" value="InterPro"/>
</dbReference>
<dbReference type="GO" id="GO:0034314">
    <property type="term" value="P:Arp2/3 complex-mediated actin nucleation"/>
    <property type="evidence" value="ECO:0007669"/>
    <property type="project" value="InterPro"/>
</dbReference>
<dbReference type="CDD" id="cd00392">
    <property type="entry name" value="Ribosomal_L13"/>
    <property type="match status" value="1"/>
</dbReference>
<reference evidence="13 14" key="1">
    <citation type="journal article" date="2014" name="Nat. Genet.">
        <title>Genome and transcriptome of the porcine whipworm Trichuris suis.</title>
        <authorList>
            <person name="Jex A.R."/>
            <person name="Nejsum P."/>
            <person name="Schwarz E.M."/>
            <person name="Hu L."/>
            <person name="Young N.D."/>
            <person name="Hall R.S."/>
            <person name="Korhonen P.K."/>
            <person name="Liao S."/>
            <person name="Thamsborg S."/>
            <person name="Xia J."/>
            <person name="Xu P."/>
            <person name="Wang S."/>
            <person name="Scheerlinck J.P."/>
            <person name="Hofmann A."/>
            <person name="Sternberg P.W."/>
            <person name="Wang J."/>
            <person name="Gasser R.B."/>
        </authorList>
    </citation>
    <scope>NUCLEOTIDE SEQUENCE [LARGE SCALE GENOMIC DNA]</scope>
    <source>
        <strain evidence="13">DCEP-RM93M</strain>
    </source>
</reference>
<dbReference type="Gene3D" id="6.10.250.3250">
    <property type="match status" value="1"/>
</dbReference>
<dbReference type="FunFam" id="6.10.250.3250:FF:000001">
    <property type="entry name" value="60S ribosomal protein L13a"/>
    <property type="match status" value="1"/>
</dbReference>
<comment type="similarity">
    <text evidence="2">Belongs to the ARPC5 family.</text>
</comment>
<evidence type="ECO:0000256" key="8">
    <source>
        <dbReference type="ARBA" id="ARBA00035201"/>
    </source>
</evidence>
<keyword evidence="14" id="KW-1185">Reference proteome</keyword>
<dbReference type="AlphaFoldDB" id="A0A085M895"/>
<protein>
    <recommendedName>
        <fullName evidence="8">Large ribosomal subunit protein uL13</fullName>
    </recommendedName>
    <alternativeName>
        <fullName evidence="9">60S ribosomal protein L13a</fullName>
    </alternativeName>
    <alternativeName>
        <fullName evidence="10">Arp2/3 complex 16 kDa subunit</fullName>
    </alternativeName>
</protein>
<organism evidence="13 14">
    <name type="scientific">Trichuris suis</name>
    <name type="common">pig whipworm</name>
    <dbReference type="NCBI Taxonomy" id="68888"/>
    <lineage>
        <taxon>Eukaryota</taxon>
        <taxon>Metazoa</taxon>
        <taxon>Ecdysozoa</taxon>
        <taxon>Nematoda</taxon>
        <taxon>Enoplea</taxon>
        <taxon>Dorylaimia</taxon>
        <taxon>Trichinellida</taxon>
        <taxon>Trichuridae</taxon>
        <taxon>Trichuris</taxon>
    </lineage>
</organism>
<dbReference type="GO" id="GO:0017148">
    <property type="term" value="P:negative regulation of translation"/>
    <property type="evidence" value="ECO:0007669"/>
    <property type="project" value="TreeGrafter"/>
</dbReference>
<dbReference type="InterPro" id="IPR006789">
    <property type="entry name" value="ARPC5"/>
</dbReference>
<feature type="non-terminal residue" evidence="13">
    <location>
        <position position="351"/>
    </location>
</feature>
<dbReference type="FunFam" id="1.25.40.190:FF:000003">
    <property type="entry name" value="Actin-related protein 2/3 complex subunit 5"/>
    <property type="match status" value="1"/>
</dbReference>
<comment type="subcellular location">
    <subcellularLocation>
        <location evidence="1">Cytoplasm</location>
        <location evidence="1">Cytoskeleton</location>
    </subcellularLocation>
</comment>
<dbReference type="InterPro" id="IPR005822">
    <property type="entry name" value="Ribosomal_uL13"/>
</dbReference>
<evidence type="ECO:0000256" key="6">
    <source>
        <dbReference type="ARBA" id="ARBA00023212"/>
    </source>
</evidence>
<evidence type="ECO:0000256" key="1">
    <source>
        <dbReference type="ARBA" id="ARBA00004245"/>
    </source>
</evidence>
<dbReference type="NCBIfam" id="TIGR01077">
    <property type="entry name" value="L13_A_E"/>
    <property type="match status" value="1"/>
</dbReference>
<evidence type="ECO:0000256" key="10">
    <source>
        <dbReference type="ARBA" id="ARBA00041308"/>
    </source>
</evidence>
<dbReference type="PANTHER" id="PTHR11545">
    <property type="entry name" value="RIBOSOMAL PROTEIN L13"/>
    <property type="match status" value="1"/>
</dbReference>
<dbReference type="GO" id="GO:0030833">
    <property type="term" value="P:regulation of actin filament polymerization"/>
    <property type="evidence" value="ECO:0007669"/>
    <property type="project" value="InterPro"/>
</dbReference>
<dbReference type="Pfam" id="PF04699">
    <property type="entry name" value="P16-Arc"/>
    <property type="match status" value="1"/>
</dbReference>
<keyword evidence="5 12" id="KW-0689">Ribosomal protein</keyword>
<dbReference type="PANTHER" id="PTHR11545:SF3">
    <property type="entry name" value="LARGE RIBOSOMAL SUBUNIT PROTEIN UL13"/>
    <property type="match status" value="1"/>
</dbReference>
<dbReference type="HAMAP" id="MF_01366">
    <property type="entry name" value="Ribosomal_uL13"/>
    <property type="match status" value="1"/>
</dbReference>
<evidence type="ECO:0000256" key="7">
    <source>
        <dbReference type="ARBA" id="ARBA00023274"/>
    </source>
</evidence>
<dbReference type="Gene3D" id="3.90.1180.10">
    <property type="entry name" value="Ribosomal protein L13"/>
    <property type="match status" value="1"/>
</dbReference>
<dbReference type="GO" id="GO:0003729">
    <property type="term" value="F:mRNA binding"/>
    <property type="evidence" value="ECO:0007669"/>
    <property type="project" value="TreeGrafter"/>
</dbReference>
<dbReference type="GO" id="GO:0006412">
    <property type="term" value="P:translation"/>
    <property type="evidence" value="ECO:0007669"/>
    <property type="project" value="InterPro"/>
</dbReference>
<dbReference type="GO" id="GO:0022625">
    <property type="term" value="C:cytosolic large ribosomal subunit"/>
    <property type="evidence" value="ECO:0007669"/>
    <property type="project" value="TreeGrafter"/>
</dbReference>
<keyword evidence="6" id="KW-0206">Cytoskeleton</keyword>
<dbReference type="Proteomes" id="UP000030764">
    <property type="component" value="Unassembled WGS sequence"/>
</dbReference>
<dbReference type="FunFam" id="3.90.1180.10:FF:000002">
    <property type="entry name" value="60S ribosomal protein L16"/>
    <property type="match status" value="1"/>
</dbReference>
<evidence type="ECO:0000256" key="3">
    <source>
        <dbReference type="ARBA" id="ARBA00006227"/>
    </source>
</evidence>
<dbReference type="EMBL" id="KL363217">
    <property type="protein sequence ID" value="KFD53441.1"/>
    <property type="molecule type" value="Genomic_DNA"/>
</dbReference>
<evidence type="ECO:0000256" key="12">
    <source>
        <dbReference type="RuleBase" id="RU003877"/>
    </source>
</evidence>
<comment type="function">
    <text evidence="11">Functions as a component of the Arp2/3 complex which is involved in regulation of actin polymerization and together with an activating nucleation-promoting factor (NPF) mediates the formation of branched actin networks.</text>
</comment>
<dbReference type="Gene3D" id="1.25.40.190">
    <property type="entry name" value="Actin-related protein 2/3 complex subunit 5"/>
    <property type="match status" value="1"/>
</dbReference>
<gene>
    <name evidence="13" type="ORF">M513_05705</name>
</gene>
<evidence type="ECO:0000256" key="4">
    <source>
        <dbReference type="ARBA" id="ARBA00022490"/>
    </source>
</evidence>
<name>A0A085M895_9BILA</name>
<dbReference type="SUPFAM" id="SSF52161">
    <property type="entry name" value="Ribosomal protein L13"/>
    <property type="match status" value="1"/>
</dbReference>
<dbReference type="Pfam" id="PF00572">
    <property type="entry name" value="Ribosomal_L13"/>
    <property type="match status" value="1"/>
</dbReference>
<sequence length="351" mass="40052">MAKATNDTSFRQIDVDLYNEDVYKEDEDLDAGQSGPDDAEVTSLLNRNRPVEALKAALKNPPLRVKAQQVKDRSTQTVVRVLCSIKQADIEAAVEHLDPAQLDLLMKYIYKGFEAPHEGSSTVLLAWHRVVVKKAGIGCVVRVLADRGMGFSAKPIVVDAKGHLMGRLAAVVSKELLLGQRIVVVRCEKMNISGSFYRNKLKYLSFLRKRCNINPKRGPFHLRAPGKIFWRVVRGMLPHKTYRGKQALMRLRAYEGVPPRYQKVKRKVVPCSMRVNCLDQRRKFCELGRLSSEVGWKYRGVIEALEEKRKARGLMFLKAKREESNLKKQALKNIKDKIEPYQKIIEAYGYK</sequence>
<evidence type="ECO:0000256" key="2">
    <source>
        <dbReference type="ARBA" id="ARBA00006084"/>
    </source>
</evidence>
<dbReference type="GO" id="GO:0003735">
    <property type="term" value="F:structural constituent of ribosome"/>
    <property type="evidence" value="ECO:0007669"/>
    <property type="project" value="InterPro"/>
</dbReference>
<keyword evidence="7 12" id="KW-0687">Ribonucleoprotein</keyword>
<evidence type="ECO:0000256" key="11">
    <source>
        <dbReference type="ARBA" id="ARBA00060329"/>
    </source>
</evidence>
<dbReference type="InterPro" id="IPR005755">
    <property type="entry name" value="Ribosomal_uL13_euk/arc"/>
</dbReference>
<evidence type="ECO:0000313" key="13">
    <source>
        <dbReference type="EMBL" id="KFD53441.1"/>
    </source>
</evidence>
<dbReference type="InterPro" id="IPR036899">
    <property type="entry name" value="Ribosomal_uL13_sf"/>
</dbReference>
<dbReference type="InterPro" id="IPR023563">
    <property type="entry name" value="Ribosomal_uL13_CS"/>
</dbReference>